<dbReference type="InterPro" id="IPR036890">
    <property type="entry name" value="HATPase_C_sf"/>
</dbReference>
<evidence type="ECO:0000256" key="6">
    <source>
        <dbReference type="SAM" id="Phobius"/>
    </source>
</evidence>
<keyword evidence="9" id="KW-1185">Reference proteome</keyword>
<dbReference type="PROSITE" id="PS50109">
    <property type="entry name" value="HIS_KIN"/>
    <property type="match status" value="1"/>
</dbReference>
<evidence type="ECO:0000313" key="9">
    <source>
        <dbReference type="Proteomes" id="UP000515237"/>
    </source>
</evidence>
<feature type="transmembrane region" description="Helical" evidence="6">
    <location>
        <begin position="148"/>
        <end position="171"/>
    </location>
</feature>
<keyword evidence="6" id="KW-1133">Transmembrane helix</keyword>
<dbReference type="PRINTS" id="PR00344">
    <property type="entry name" value="BCTRLSENSOR"/>
</dbReference>
<dbReference type="InterPro" id="IPR004358">
    <property type="entry name" value="Sig_transdc_His_kin-like_C"/>
</dbReference>
<accession>A0A7G7GC58</accession>
<feature type="transmembrane region" description="Helical" evidence="6">
    <location>
        <begin position="12"/>
        <end position="36"/>
    </location>
</feature>
<protein>
    <recommendedName>
        <fullName evidence="2">histidine kinase</fullName>
        <ecNumber evidence="2">2.7.13.3</ecNumber>
    </recommendedName>
</protein>
<dbReference type="InterPro" id="IPR005467">
    <property type="entry name" value="His_kinase_dom"/>
</dbReference>
<dbReference type="SUPFAM" id="SSF47384">
    <property type="entry name" value="Homodimeric domain of signal transducing histidine kinase"/>
    <property type="match status" value="1"/>
</dbReference>
<keyword evidence="3" id="KW-0597">Phosphoprotein</keyword>
<comment type="catalytic activity">
    <reaction evidence="1">
        <text>ATP + protein L-histidine = ADP + protein N-phospho-L-histidine.</text>
        <dbReference type="EC" id="2.7.13.3"/>
    </reaction>
</comment>
<dbReference type="SMART" id="SM00387">
    <property type="entry name" value="HATPase_c"/>
    <property type="match status" value="1"/>
</dbReference>
<feature type="transmembrane region" description="Helical" evidence="6">
    <location>
        <begin position="123"/>
        <end position="141"/>
    </location>
</feature>
<feature type="transmembrane region" description="Helical" evidence="6">
    <location>
        <begin position="48"/>
        <end position="67"/>
    </location>
</feature>
<evidence type="ECO:0000256" key="1">
    <source>
        <dbReference type="ARBA" id="ARBA00000085"/>
    </source>
</evidence>
<gene>
    <name evidence="8" type="ORF">HUW51_19145</name>
</gene>
<dbReference type="PANTHER" id="PTHR43304">
    <property type="entry name" value="PHYTOCHROME-LIKE PROTEIN CPH1"/>
    <property type="match status" value="1"/>
</dbReference>
<dbReference type="Gene3D" id="3.30.565.10">
    <property type="entry name" value="Histidine kinase-like ATPase, C-terminal domain"/>
    <property type="match status" value="1"/>
</dbReference>
<dbReference type="EMBL" id="CP055156">
    <property type="protein sequence ID" value="QNF34742.1"/>
    <property type="molecule type" value="Genomic_DNA"/>
</dbReference>
<feature type="transmembrane region" description="Helical" evidence="6">
    <location>
        <begin position="79"/>
        <end position="97"/>
    </location>
</feature>
<dbReference type="EC" id="2.7.13.3" evidence="2"/>
<evidence type="ECO:0000259" key="7">
    <source>
        <dbReference type="PROSITE" id="PS50109"/>
    </source>
</evidence>
<dbReference type="PANTHER" id="PTHR43304:SF1">
    <property type="entry name" value="PAC DOMAIN-CONTAINING PROTEIN"/>
    <property type="match status" value="1"/>
</dbReference>
<dbReference type="InterPro" id="IPR036097">
    <property type="entry name" value="HisK_dim/P_sf"/>
</dbReference>
<sequence>MEATKIALQNRLQLLSIILAWFALVIAVLSLTGWFFQIESLRSSFGAAGTMKVNTALCILGCSLSIISLRLKRTGITRLLAILVFLICQISILEYFLNQNLGIDQLFYTDVVTDPTLEPPGRMSLLSACNIYIITLALVAFTYQRYGLAQLLVAFFFILTYASFLGHLYGITQFYQFGRFSTIAGHTALALLLLNLSILLYCSESGWMKIFSSPYMGGKLARTSFGYFLLTVPILMGFYLYGLNQWNFTPTSSLVSSFLVICLITLPIAHIFLNRLDKLDAILQKTNSNLKQTNADLAVRNQELTNINQSLDDIVYMASHDLKGPINNLEAIFRELNVLIKSQLPPEDQQLIFFGANSVNNLKKTIQDLTQIIQSQQIDTQEPERIQLVPLLTEIQDELQSEINESAATFYLNLQTEYVFFSRIHLRSIFSNLISNALKYRSPERAPEINISAEPVPGGVQLRIADNGLGLTEVQQAKLFTLFKRFHNHVAGSGIGLYLIKRTIENYGGQIAVTSTINTGTAFTIFLPQQT</sequence>
<evidence type="ECO:0000256" key="4">
    <source>
        <dbReference type="ARBA" id="ARBA00022679"/>
    </source>
</evidence>
<dbReference type="Proteomes" id="UP000515237">
    <property type="component" value="Chromosome"/>
</dbReference>
<evidence type="ECO:0000256" key="5">
    <source>
        <dbReference type="ARBA" id="ARBA00022777"/>
    </source>
</evidence>
<keyword evidence="6" id="KW-0472">Membrane</keyword>
<feature type="domain" description="Histidine kinase" evidence="7">
    <location>
        <begin position="317"/>
        <end position="531"/>
    </location>
</feature>
<dbReference type="AlphaFoldDB" id="A0A7G7GC58"/>
<dbReference type="KEGG" id="aswu:HUW51_19145"/>
<dbReference type="InterPro" id="IPR003594">
    <property type="entry name" value="HATPase_dom"/>
</dbReference>
<dbReference type="RefSeq" id="WP_185271236.1">
    <property type="nucleotide sequence ID" value="NZ_CP055156.1"/>
</dbReference>
<organism evidence="8 9">
    <name type="scientific">Adhaeribacter swui</name>
    <dbReference type="NCBI Taxonomy" id="2086471"/>
    <lineage>
        <taxon>Bacteria</taxon>
        <taxon>Pseudomonadati</taxon>
        <taxon>Bacteroidota</taxon>
        <taxon>Cytophagia</taxon>
        <taxon>Cytophagales</taxon>
        <taxon>Hymenobacteraceae</taxon>
        <taxon>Adhaeribacter</taxon>
    </lineage>
</organism>
<dbReference type="Gene3D" id="1.10.287.130">
    <property type="match status" value="1"/>
</dbReference>
<evidence type="ECO:0000313" key="8">
    <source>
        <dbReference type="EMBL" id="QNF34742.1"/>
    </source>
</evidence>
<keyword evidence="4" id="KW-0808">Transferase</keyword>
<proteinExistence type="predicted"/>
<reference evidence="8 9" key="1">
    <citation type="journal article" date="2018" name="Int. J. Syst. Evol. Microbiol.">
        <title>Adhaeribacter swui sp. nov., isolated from wet mud.</title>
        <authorList>
            <person name="Kim D.U."/>
            <person name="Kim K.W."/>
            <person name="Kang M.S."/>
            <person name="Kim J.Y."/>
            <person name="Jang J.H."/>
            <person name="Kim M.K."/>
        </authorList>
    </citation>
    <scope>NUCLEOTIDE SEQUENCE [LARGE SCALE GENOMIC DNA]</scope>
    <source>
        <strain evidence="8 9">KCTC 52873</strain>
    </source>
</reference>
<name>A0A7G7GC58_9BACT</name>
<dbReference type="InterPro" id="IPR052162">
    <property type="entry name" value="Sensor_kinase/Photoreceptor"/>
</dbReference>
<feature type="transmembrane region" description="Helical" evidence="6">
    <location>
        <begin position="254"/>
        <end position="273"/>
    </location>
</feature>
<evidence type="ECO:0000256" key="3">
    <source>
        <dbReference type="ARBA" id="ARBA00022553"/>
    </source>
</evidence>
<keyword evidence="6" id="KW-0812">Transmembrane</keyword>
<keyword evidence="5 8" id="KW-0418">Kinase</keyword>
<dbReference type="Pfam" id="PF02518">
    <property type="entry name" value="HATPase_c"/>
    <property type="match status" value="1"/>
</dbReference>
<dbReference type="SUPFAM" id="SSF55874">
    <property type="entry name" value="ATPase domain of HSP90 chaperone/DNA topoisomerase II/histidine kinase"/>
    <property type="match status" value="1"/>
</dbReference>
<feature type="transmembrane region" description="Helical" evidence="6">
    <location>
        <begin position="183"/>
        <end position="203"/>
    </location>
</feature>
<evidence type="ECO:0000256" key="2">
    <source>
        <dbReference type="ARBA" id="ARBA00012438"/>
    </source>
</evidence>
<dbReference type="GO" id="GO:0000155">
    <property type="term" value="F:phosphorelay sensor kinase activity"/>
    <property type="evidence" value="ECO:0007669"/>
    <property type="project" value="InterPro"/>
</dbReference>
<feature type="transmembrane region" description="Helical" evidence="6">
    <location>
        <begin position="224"/>
        <end position="242"/>
    </location>
</feature>